<keyword evidence="2 10" id="KW-0436">Ligase</keyword>
<dbReference type="NCBIfam" id="NF006592">
    <property type="entry name" value="PRK09125.1"/>
    <property type="match status" value="1"/>
</dbReference>
<dbReference type="PROSITE" id="PS00333">
    <property type="entry name" value="DNA_LIGASE_A2"/>
    <property type="match status" value="1"/>
</dbReference>
<organism evidence="10 11">
    <name type="scientific">Echinimonas agarilytica</name>
    <dbReference type="NCBI Taxonomy" id="1215918"/>
    <lineage>
        <taxon>Bacteria</taxon>
        <taxon>Pseudomonadati</taxon>
        <taxon>Pseudomonadota</taxon>
        <taxon>Gammaproteobacteria</taxon>
        <taxon>Alteromonadales</taxon>
        <taxon>Echinimonadaceae</taxon>
        <taxon>Echinimonas</taxon>
    </lineage>
</organism>
<dbReference type="Gene3D" id="2.40.50.140">
    <property type="entry name" value="Nucleic acid-binding proteins"/>
    <property type="match status" value="1"/>
</dbReference>
<sequence length="282" mass="32353">MYKSTTMTLLGCSLLASCPAYAGQFPNPPLMLASDYRESMNVNYYLMSEKYDGVRAYWNGRQLLTRSGNVVLCPDWFTQRFPQIPLDGELWMGRGTFEQTSSLIRSNNLADSRWLRLKFVVFDLPTIVAPFQMRYNQMIQLRKDVGVDWLVVAEQSVIESQEKLMAQLVRVVENGGEGVMIKRKHALYEPKRSSHLMKLKLWEDDEGTVVGYQSGHGKFKNKLGALWIRNQFNQYIKVGSGFSDRERESPPPIGAQVSYKYSGFTSTGLPRFASFLRQRPME</sequence>
<dbReference type="GO" id="GO:0006260">
    <property type="term" value="P:DNA replication"/>
    <property type="evidence" value="ECO:0007669"/>
    <property type="project" value="UniProtKB-KW"/>
</dbReference>
<evidence type="ECO:0000259" key="9">
    <source>
        <dbReference type="Pfam" id="PF14743"/>
    </source>
</evidence>
<evidence type="ECO:0000256" key="2">
    <source>
        <dbReference type="ARBA" id="ARBA00022598"/>
    </source>
</evidence>
<dbReference type="Gene3D" id="3.30.1490.70">
    <property type="match status" value="1"/>
</dbReference>
<dbReference type="InterPro" id="IPR012340">
    <property type="entry name" value="NA-bd_OB-fold"/>
</dbReference>
<dbReference type="Pfam" id="PF01068">
    <property type="entry name" value="DNA_ligase_A_M"/>
    <property type="match status" value="1"/>
</dbReference>
<dbReference type="PANTHER" id="PTHR47810">
    <property type="entry name" value="DNA LIGASE"/>
    <property type="match status" value="1"/>
</dbReference>
<dbReference type="AlphaFoldDB" id="A0AA41W8R6"/>
<dbReference type="PANTHER" id="PTHR47810:SF1">
    <property type="entry name" value="DNA LIGASE B"/>
    <property type="match status" value="1"/>
</dbReference>
<evidence type="ECO:0000313" key="10">
    <source>
        <dbReference type="EMBL" id="MCM2680406.1"/>
    </source>
</evidence>
<keyword evidence="11" id="KW-1185">Reference proteome</keyword>
<evidence type="ECO:0000256" key="5">
    <source>
        <dbReference type="ARBA" id="ARBA00023204"/>
    </source>
</evidence>
<evidence type="ECO:0000256" key="4">
    <source>
        <dbReference type="ARBA" id="ARBA00022763"/>
    </source>
</evidence>
<feature type="signal peptide" evidence="7">
    <location>
        <begin position="1"/>
        <end position="22"/>
    </location>
</feature>
<comment type="catalytic activity">
    <reaction evidence="6">
        <text>ATP + (deoxyribonucleotide)n-3'-hydroxyl + 5'-phospho-(deoxyribonucleotide)m = (deoxyribonucleotide)n+m + AMP + diphosphate.</text>
        <dbReference type="EC" id="6.5.1.1"/>
    </reaction>
</comment>
<keyword evidence="5" id="KW-0234">DNA repair</keyword>
<reference evidence="10 11" key="1">
    <citation type="journal article" date="2013" name="Antonie Van Leeuwenhoek">
        <title>Echinimonas agarilytica gen. nov., sp. nov., a new gammaproteobacterium isolated from the sea urchin Strongylocentrotus intermedius.</title>
        <authorList>
            <person name="Nedashkovskaya O.I."/>
            <person name="Stenkova A.M."/>
            <person name="Zhukova N.V."/>
            <person name="Van Trappen S."/>
            <person name="Lee J.S."/>
            <person name="Kim S.B."/>
        </authorList>
    </citation>
    <scope>NUCLEOTIDE SEQUENCE [LARGE SCALE GENOMIC DNA]</scope>
    <source>
        <strain evidence="10 11">KMM 6351</strain>
    </source>
</reference>
<feature type="domain" description="DNA ligase OB-like" evidence="9">
    <location>
        <begin position="215"/>
        <end position="279"/>
    </location>
</feature>
<dbReference type="RefSeq" id="WP_251261841.1">
    <property type="nucleotide sequence ID" value="NZ_JAMQGP010000006.1"/>
</dbReference>
<dbReference type="GO" id="GO:0003910">
    <property type="term" value="F:DNA ligase (ATP) activity"/>
    <property type="evidence" value="ECO:0007669"/>
    <property type="project" value="UniProtKB-EC"/>
</dbReference>
<evidence type="ECO:0000259" key="8">
    <source>
        <dbReference type="Pfam" id="PF01068"/>
    </source>
</evidence>
<keyword evidence="3" id="KW-0235">DNA replication</keyword>
<accession>A0AA41W8R6</accession>
<dbReference type="InterPro" id="IPR016059">
    <property type="entry name" value="DNA_ligase_ATP-dep_CS"/>
</dbReference>
<dbReference type="Pfam" id="PF14743">
    <property type="entry name" value="DNA_ligase_OB_2"/>
    <property type="match status" value="1"/>
</dbReference>
<comment type="caution">
    <text evidence="10">The sequence shown here is derived from an EMBL/GenBank/DDBJ whole genome shotgun (WGS) entry which is preliminary data.</text>
</comment>
<dbReference type="InterPro" id="IPR012310">
    <property type="entry name" value="DNA_ligase_ATP-dep_cent"/>
</dbReference>
<evidence type="ECO:0000313" key="11">
    <source>
        <dbReference type="Proteomes" id="UP001165393"/>
    </source>
</evidence>
<evidence type="ECO:0000256" key="1">
    <source>
        <dbReference type="ARBA" id="ARBA00001968"/>
    </source>
</evidence>
<protein>
    <submittedName>
        <fullName evidence="10">DNA ligase</fullName>
        <ecNumber evidence="10">6.5.1.1</ecNumber>
    </submittedName>
</protein>
<dbReference type="Proteomes" id="UP001165393">
    <property type="component" value="Unassembled WGS sequence"/>
</dbReference>
<dbReference type="CDD" id="cd08041">
    <property type="entry name" value="OBF_kDNA_ligase_like"/>
    <property type="match status" value="1"/>
</dbReference>
<dbReference type="EMBL" id="JAMQGP010000006">
    <property type="protein sequence ID" value="MCM2680406.1"/>
    <property type="molecule type" value="Genomic_DNA"/>
</dbReference>
<keyword evidence="7" id="KW-0732">Signal</keyword>
<dbReference type="EC" id="6.5.1.1" evidence="10"/>
<feature type="chain" id="PRO_5041367369" evidence="7">
    <location>
        <begin position="23"/>
        <end position="282"/>
    </location>
</feature>
<dbReference type="GO" id="GO:0006310">
    <property type="term" value="P:DNA recombination"/>
    <property type="evidence" value="ECO:0007669"/>
    <property type="project" value="InterPro"/>
</dbReference>
<keyword evidence="4" id="KW-0227">DNA damage</keyword>
<dbReference type="CDD" id="cd07896">
    <property type="entry name" value="Adenylation_kDNA_ligase_like"/>
    <property type="match status" value="1"/>
</dbReference>
<proteinExistence type="predicted"/>
<dbReference type="GO" id="GO:0005524">
    <property type="term" value="F:ATP binding"/>
    <property type="evidence" value="ECO:0007669"/>
    <property type="project" value="InterPro"/>
</dbReference>
<gene>
    <name evidence="10" type="ORF">NAF29_12085</name>
</gene>
<dbReference type="InterPro" id="IPR050326">
    <property type="entry name" value="NAD_dep_DNA_ligaseB"/>
</dbReference>
<dbReference type="GO" id="GO:0006281">
    <property type="term" value="P:DNA repair"/>
    <property type="evidence" value="ECO:0007669"/>
    <property type="project" value="UniProtKB-KW"/>
</dbReference>
<evidence type="ECO:0000256" key="6">
    <source>
        <dbReference type="ARBA" id="ARBA00034003"/>
    </source>
</evidence>
<evidence type="ECO:0000256" key="7">
    <source>
        <dbReference type="SAM" id="SignalP"/>
    </source>
</evidence>
<dbReference type="PROSITE" id="PS51257">
    <property type="entry name" value="PROKAR_LIPOPROTEIN"/>
    <property type="match status" value="1"/>
</dbReference>
<evidence type="ECO:0000256" key="3">
    <source>
        <dbReference type="ARBA" id="ARBA00022705"/>
    </source>
</evidence>
<dbReference type="Gene3D" id="3.30.470.30">
    <property type="entry name" value="DNA ligase/mRNA capping enzyme"/>
    <property type="match status" value="1"/>
</dbReference>
<dbReference type="InterPro" id="IPR029319">
    <property type="entry name" value="DNA_ligase_OB"/>
</dbReference>
<name>A0AA41W8R6_9GAMM</name>
<dbReference type="SUPFAM" id="SSF50249">
    <property type="entry name" value="Nucleic acid-binding proteins"/>
    <property type="match status" value="1"/>
</dbReference>
<feature type="domain" description="ATP-dependent DNA ligase family profile" evidence="8">
    <location>
        <begin position="45"/>
        <end position="200"/>
    </location>
</feature>
<comment type="cofactor">
    <cofactor evidence="1">
        <name>a divalent metal cation</name>
        <dbReference type="ChEBI" id="CHEBI:60240"/>
    </cofactor>
</comment>
<dbReference type="SUPFAM" id="SSF56091">
    <property type="entry name" value="DNA ligase/mRNA capping enzyme, catalytic domain"/>
    <property type="match status" value="1"/>
</dbReference>